<evidence type="ECO:0000313" key="10">
    <source>
        <dbReference type="EMBL" id="SHH84399.1"/>
    </source>
</evidence>
<comment type="subcellular location">
    <subcellularLocation>
        <location evidence="1">Membrane</location>
        <topology evidence="1">Multi-pass membrane protein</topology>
    </subcellularLocation>
</comment>
<evidence type="ECO:0000256" key="1">
    <source>
        <dbReference type="ARBA" id="ARBA00004141"/>
    </source>
</evidence>
<keyword evidence="6 7" id="KW-0472">Membrane</keyword>
<feature type="transmembrane region" description="Helical" evidence="7">
    <location>
        <begin position="26"/>
        <end position="59"/>
    </location>
</feature>
<evidence type="ECO:0000259" key="8">
    <source>
        <dbReference type="Pfam" id="PF01545"/>
    </source>
</evidence>
<evidence type="ECO:0000256" key="7">
    <source>
        <dbReference type="SAM" id="Phobius"/>
    </source>
</evidence>
<dbReference type="SUPFAM" id="SSF161111">
    <property type="entry name" value="Cation efflux protein transmembrane domain-like"/>
    <property type="match status" value="1"/>
</dbReference>
<protein>
    <submittedName>
        <fullName evidence="10">Cation diffusion facilitator family transporter</fullName>
    </submittedName>
</protein>
<dbReference type="OrthoDB" id="9806522at2"/>
<comment type="similarity">
    <text evidence="2">Belongs to the cation diffusion facilitator (CDF) transporter (TC 2.A.4) family.</text>
</comment>
<name>A0A1M5W9Z5_9FIRM</name>
<dbReference type="InterPro" id="IPR002524">
    <property type="entry name" value="Cation_efflux"/>
</dbReference>
<evidence type="ECO:0000259" key="9">
    <source>
        <dbReference type="Pfam" id="PF16916"/>
    </source>
</evidence>
<dbReference type="STRING" id="1123281.SAMN02745180_01143"/>
<dbReference type="Proteomes" id="UP000184389">
    <property type="component" value="Unassembled WGS sequence"/>
</dbReference>
<dbReference type="RefSeq" id="WP_072743842.1">
    <property type="nucleotide sequence ID" value="NZ_FQXR01000005.1"/>
</dbReference>
<dbReference type="InterPro" id="IPR036837">
    <property type="entry name" value="Cation_efflux_CTD_sf"/>
</dbReference>
<accession>A0A1M5W9Z5</accession>
<evidence type="ECO:0000256" key="3">
    <source>
        <dbReference type="ARBA" id="ARBA00022448"/>
    </source>
</evidence>
<evidence type="ECO:0000313" key="11">
    <source>
        <dbReference type="Proteomes" id="UP000184389"/>
    </source>
</evidence>
<dbReference type="PANTHER" id="PTHR43840">
    <property type="entry name" value="MITOCHONDRIAL METAL TRANSPORTER 1-RELATED"/>
    <property type="match status" value="1"/>
</dbReference>
<keyword evidence="4 7" id="KW-0812">Transmembrane</keyword>
<dbReference type="FunFam" id="1.20.1510.10:FF:000006">
    <property type="entry name" value="Divalent cation efflux transporter"/>
    <property type="match status" value="1"/>
</dbReference>
<dbReference type="SUPFAM" id="SSF160240">
    <property type="entry name" value="Cation efflux protein cytoplasmic domain-like"/>
    <property type="match status" value="2"/>
</dbReference>
<proteinExistence type="inferred from homology"/>
<dbReference type="Pfam" id="PF01545">
    <property type="entry name" value="Cation_efflux"/>
    <property type="match status" value="1"/>
</dbReference>
<dbReference type="InterPro" id="IPR027470">
    <property type="entry name" value="Cation_efflux_CTD"/>
</dbReference>
<dbReference type="EMBL" id="FQXR01000005">
    <property type="protein sequence ID" value="SHH84399.1"/>
    <property type="molecule type" value="Genomic_DNA"/>
</dbReference>
<feature type="transmembrane region" description="Helical" evidence="7">
    <location>
        <begin position="198"/>
        <end position="216"/>
    </location>
</feature>
<evidence type="ECO:0000256" key="5">
    <source>
        <dbReference type="ARBA" id="ARBA00022989"/>
    </source>
</evidence>
<keyword evidence="3" id="KW-0813">Transport</keyword>
<feature type="transmembrane region" description="Helical" evidence="7">
    <location>
        <begin position="96"/>
        <end position="116"/>
    </location>
</feature>
<evidence type="ECO:0000256" key="6">
    <source>
        <dbReference type="ARBA" id="ARBA00023136"/>
    </source>
</evidence>
<dbReference type="PANTHER" id="PTHR43840:SF15">
    <property type="entry name" value="MITOCHONDRIAL METAL TRANSPORTER 1-RELATED"/>
    <property type="match status" value="1"/>
</dbReference>
<dbReference type="InterPro" id="IPR058533">
    <property type="entry name" value="Cation_efflux_TM"/>
</dbReference>
<gene>
    <name evidence="10" type="ORF">SAMN02745180_01143</name>
</gene>
<organism evidence="10 11">
    <name type="scientific">Sporanaerobacter acetigenes DSM 13106</name>
    <dbReference type="NCBI Taxonomy" id="1123281"/>
    <lineage>
        <taxon>Bacteria</taxon>
        <taxon>Bacillati</taxon>
        <taxon>Bacillota</taxon>
        <taxon>Tissierellia</taxon>
        <taxon>Tissierellales</taxon>
        <taxon>Sporanaerobacteraceae</taxon>
        <taxon>Sporanaerobacter</taxon>
    </lineage>
</organism>
<keyword evidence="11" id="KW-1185">Reference proteome</keyword>
<dbReference type="InterPro" id="IPR027469">
    <property type="entry name" value="Cation_efflux_TMD_sf"/>
</dbReference>
<keyword evidence="5 7" id="KW-1133">Transmembrane helix</keyword>
<dbReference type="Gene3D" id="1.20.1510.10">
    <property type="entry name" value="Cation efflux protein transmembrane domain"/>
    <property type="match status" value="1"/>
</dbReference>
<dbReference type="Gene3D" id="3.30.70.1350">
    <property type="entry name" value="Cation efflux protein, cytoplasmic domain"/>
    <property type="match status" value="1"/>
</dbReference>
<dbReference type="GO" id="GO:0016020">
    <property type="term" value="C:membrane"/>
    <property type="evidence" value="ECO:0007669"/>
    <property type="project" value="UniProtKB-SubCell"/>
</dbReference>
<feature type="domain" description="Cation efflux protein cytoplasmic" evidence="9">
    <location>
        <begin position="228"/>
        <end position="304"/>
    </location>
</feature>
<dbReference type="AlphaFoldDB" id="A0A1M5W9Z5"/>
<dbReference type="InterPro" id="IPR050291">
    <property type="entry name" value="CDF_Transporter"/>
</dbReference>
<evidence type="ECO:0000256" key="4">
    <source>
        <dbReference type="ARBA" id="ARBA00022692"/>
    </source>
</evidence>
<dbReference type="GO" id="GO:0008324">
    <property type="term" value="F:monoatomic cation transmembrane transporter activity"/>
    <property type="evidence" value="ECO:0007669"/>
    <property type="project" value="InterPro"/>
</dbReference>
<reference evidence="10 11" key="1">
    <citation type="submission" date="2016-11" db="EMBL/GenBank/DDBJ databases">
        <authorList>
            <person name="Jaros S."/>
            <person name="Januszkiewicz K."/>
            <person name="Wedrychowicz H."/>
        </authorList>
    </citation>
    <scope>NUCLEOTIDE SEQUENCE [LARGE SCALE GENOMIC DNA]</scope>
    <source>
        <strain evidence="10 11">DSM 13106</strain>
    </source>
</reference>
<dbReference type="Pfam" id="PF16916">
    <property type="entry name" value="ZT_dimer"/>
    <property type="match status" value="1"/>
</dbReference>
<feature type="domain" description="Cation efflux protein transmembrane" evidence="8">
    <location>
        <begin position="32"/>
        <end position="223"/>
    </location>
</feature>
<feature type="transmembrane region" description="Helical" evidence="7">
    <location>
        <begin position="128"/>
        <end position="151"/>
    </location>
</feature>
<dbReference type="NCBIfam" id="TIGR01297">
    <property type="entry name" value="CDF"/>
    <property type="match status" value="1"/>
</dbReference>
<sequence>MITDFLLKFATKGNTDFSDNVVRGKVGYLAGIVGIIVNLILFIIKLTIGIIVSSIAVLADAFNNLSDAASSIITIVGFKLSSLPPDKEHPYGHGRIEYLSALIVAFMVMLVGFQFIKTSINRIMNPQAVVFEWIPFIILLVSILFKVWLSIFNKKLGDKISSSALKATSTDALGDVFTTSVVAISLLASLFTDIPIDGYIGVLVAIAILYAGFNLVKETINPLIGEAPSEELINSIKNGVLSYEYITGVHDLIIHNYGPGRTMASIHAEFPSNVNVMAIHEVIDKAERELSKKLELHLVIHMDPICMDTKEIVEARNEVEKIIKGNTTIKSMHDFRIVGKGDKKNLIFDIVVDGNKLSKDITEEDIKLDISNAIKKNSPQYNCIITIDKEY</sequence>
<evidence type="ECO:0000256" key="2">
    <source>
        <dbReference type="ARBA" id="ARBA00008114"/>
    </source>
</evidence>